<dbReference type="InterPro" id="IPR029058">
    <property type="entry name" value="AB_hydrolase_fold"/>
</dbReference>
<dbReference type="EMBL" id="JACHXA010000002">
    <property type="protein sequence ID" value="MBB3064752.1"/>
    <property type="molecule type" value="Genomic_DNA"/>
</dbReference>
<evidence type="ECO:0000313" key="2">
    <source>
        <dbReference type="EMBL" id="MBB3064752.1"/>
    </source>
</evidence>
<dbReference type="RefSeq" id="WP_183415548.1">
    <property type="nucleotide sequence ID" value="NZ_JACHXA010000002.1"/>
</dbReference>
<evidence type="ECO:0000259" key="1">
    <source>
        <dbReference type="Pfam" id="PF12697"/>
    </source>
</evidence>
<comment type="caution">
    <text evidence="2">The sequence shown here is derived from an EMBL/GenBank/DDBJ whole genome shotgun (WGS) entry which is preliminary data.</text>
</comment>
<dbReference type="Gene3D" id="3.40.50.1820">
    <property type="entry name" value="alpha/beta hydrolase"/>
    <property type="match status" value="1"/>
</dbReference>
<reference evidence="2 3" key="1">
    <citation type="submission" date="2020-08" db="EMBL/GenBank/DDBJ databases">
        <title>Genomic Encyclopedia of Type Strains, Phase III (KMG-III): the genomes of soil and plant-associated and newly described type strains.</title>
        <authorList>
            <person name="Whitman W."/>
        </authorList>
    </citation>
    <scope>NUCLEOTIDE SEQUENCE [LARGE SCALE GENOMIC DNA]</scope>
    <source>
        <strain evidence="2 3">CECT 8803</strain>
    </source>
</reference>
<evidence type="ECO:0000313" key="3">
    <source>
        <dbReference type="Proteomes" id="UP000581135"/>
    </source>
</evidence>
<keyword evidence="3" id="KW-1185">Reference proteome</keyword>
<protein>
    <submittedName>
        <fullName evidence="2">Pimeloyl-ACP methyl ester carboxylesterase</fullName>
    </submittedName>
</protein>
<dbReference type="SUPFAM" id="SSF53474">
    <property type="entry name" value="alpha/beta-Hydrolases"/>
    <property type="match status" value="1"/>
</dbReference>
<accession>A0A839SQK1</accession>
<dbReference type="AlphaFoldDB" id="A0A839SQK1"/>
<dbReference type="PANTHER" id="PTHR43689">
    <property type="entry name" value="HYDROLASE"/>
    <property type="match status" value="1"/>
</dbReference>
<dbReference type="Proteomes" id="UP000581135">
    <property type="component" value="Unassembled WGS sequence"/>
</dbReference>
<feature type="domain" description="AB hydrolase-1" evidence="1">
    <location>
        <begin position="28"/>
        <end position="248"/>
    </location>
</feature>
<gene>
    <name evidence="2" type="ORF">FHR98_001024</name>
</gene>
<name>A0A839SQK1_9PROT</name>
<dbReference type="Pfam" id="PF12697">
    <property type="entry name" value="Abhydrolase_6"/>
    <property type="match status" value="1"/>
</dbReference>
<dbReference type="PANTHER" id="PTHR43689:SF8">
    <property type="entry name" value="ALPHA_BETA-HYDROLASES SUPERFAMILY PROTEIN"/>
    <property type="match status" value="1"/>
</dbReference>
<proteinExistence type="predicted"/>
<dbReference type="InterPro" id="IPR000073">
    <property type="entry name" value="AB_hydrolase_1"/>
</dbReference>
<organism evidence="2 3">
    <name type="scientific">Limibacillus halophilus</name>
    <dbReference type="NCBI Taxonomy" id="1579333"/>
    <lineage>
        <taxon>Bacteria</taxon>
        <taxon>Pseudomonadati</taxon>
        <taxon>Pseudomonadota</taxon>
        <taxon>Alphaproteobacteria</taxon>
        <taxon>Rhodospirillales</taxon>
        <taxon>Rhodovibrionaceae</taxon>
        <taxon>Limibacillus</taxon>
    </lineage>
</organism>
<sequence length="258" mass="28035">MVEDYMVIDGTRLEYRWVGEAEAEGPVLVFLHEGLGCVALWRGFPEVLCQALGLRGIVYSRAGYGRSDACALPRPPTYLHAEALEVLPRVLDRAGVQEAVLIGHSDGGSIALIHASADAAGRVKAIVTLAAHVFNEELSIQGIREAREAFETGDLRDRLEKYHGANVDCAFYGWNDTWLSAGFRDWNLEAFLPDIEVPALILQGAEDQYGTPFQVAAIVAGIGFSASSALIPDCGHAPHLEQPEVTVALIREFLQPLI</sequence>